<comment type="subcellular location">
    <subcellularLocation>
        <location evidence="1">Cell membrane</location>
        <topology evidence="1">Multi-pass membrane protein</topology>
    </subcellularLocation>
</comment>
<evidence type="ECO:0000313" key="9">
    <source>
        <dbReference type="EMBL" id="WDE97110.1"/>
    </source>
</evidence>
<dbReference type="InterPro" id="IPR018076">
    <property type="entry name" value="T2SS_GspF_dom"/>
</dbReference>
<dbReference type="Gene3D" id="1.20.81.30">
    <property type="entry name" value="Type II secretion system (T2SS), domain F"/>
    <property type="match status" value="2"/>
</dbReference>
<comment type="similarity">
    <text evidence="2">Belongs to the GSP F family.</text>
</comment>
<organism evidence="9 10">
    <name type="scientific">Lentisphaera profundi</name>
    <dbReference type="NCBI Taxonomy" id="1658616"/>
    <lineage>
        <taxon>Bacteria</taxon>
        <taxon>Pseudomonadati</taxon>
        <taxon>Lentisphaerota</taxon>
        <taxon>Lentisphaeria</taxon>
        <taxon>Lentisphaerales</taxon>
        <taxon>Lentisphaeraceae</taxon>
        <taxon>Lentisphaera</taxon>
    </lineage>
</organism>
<evidence type="ECO:0000256" key="7">
    <source>
        <dbReference type="SAM" id="Phobius"/>
    </source>
</evidence>
<dbReference type="PRINTS" id="PR00812">
    <property type="entry name" value="BCTERIALGSPF"/>
</dbReference>
<accession>A0ABY7VSD6</accession>
<evidence type="ECO:0000256" key="4">
    <source>
        <dbReference type="ARBA" id="ARBA00022692"/>
    </source>
</evidence>
<evidence type="ECO:0000256" key="2">
    <source>
        <dbReference type="ARBA" id="ARBA00005745"/>
    </source>
</evidence>
<proteinExistence type="inferred from homology"/>
<dbReference type="Proteomes" id="UP001214250">
    <property type="component" value="Chromosome 1"/>
</dbReference>
<evidence type="ECO:0000256" key="3">
    <source>
        <dbReference type="ARBA" id="ARBA00022475"/>
    </source>
</evidence>
<feature type="domain" description="Type II secretion system protein GspF" evidence="8">
    <location>
        <begin position="273"/>
        <end position="394"/>
    </location>
</feature>
<dbReference type="InterPro" id="IPR042094">
    <property type="entry name" value="T2SS_GspF_sf"/>
</dbReference>
<evidence type="ECO:0000256" key="1">
    <source>
        <dbReference type="ARBA" id="ARBA00004651"/>
    </source>
</evidence>
<name>A0ABY7VSD6_9BACT</name>
<keyword evidence="5 7" id="KW-1133">Transmembrane helix</keyword>
<gene>
    <name evidence="9" type="ORF">PQO03_03955</name>
</gene>
<protein>
    <submittedName>
        <fullName evidence="9">Type II secretion system F family protein</fullName>
    </submittedName>
</protein>
<keyword evidence="4 7" id="KW-0812">Transmembrane</keyword>
<dbReference type="PANTHER" id="PTHR30012:SF0">
    <property type="entry name" value="TYPE II SECRETION SYSTEM PROTEIN F-RELATED"/>
    <property type="match status" value="1"/>
</dbReference>
<evidence type="ECO:0000259" key="8">
    <source>
        <dbReference type="Pfam" id="PF00482"/>
    </source>
</evidence>
<dbReference type="RefSeq" id="WP_274151297.1">
    <property type="nucleotide sequence ID" value="NZ_CP117811.1"/>
</dbReference>
<feature type="domain" description="Type II secretion system protein GspF" evidence="8">
    <location>
        <begin position="72"/>
        <end position="193"/>
    </location>
</feature>
<feature type="transmembrane region" description="Helical" evidence="7">
    <location>
        <begin position="223"/>
        <end position="244"/>
    </location>
</feature>
<evidence type="ECO:0000256" key="5">
    <source>
        <dbReference type="ARBA" id="ARBA00022989"/>
    </source>
</evidence>
<dbReference type="Pfam" id="PF00482">
    <property type="entry name" value="T2SSF"/>
    <property type="match status" value="2"/>
</dbReference>
<evidence type="ECO:0000256" key="6">
    <source>
        <dbReference type="ARBA" id="ARBA00023136"/>
    </source>
</evidence>
<feature type="transmembrane region" description="Helical" evidence="7">
    <location>
        <begin position="372"/>
        <end position="397"/>
    </location>
</feature>
<reference evidence="9 10" key="1">
    <citation type="submission" date="2023-02" db="EMBL/GenBank/DDBJ databases">
        <title>Genome sequence of Lentisphaera profundi SAORIC-696.</title>
        <authorList>
            <person name="Kim e."/>
            <person name="Cho J.-C."/>
            <person name="Choi A."/>
            <person name="Kang I."/>
        </authorList>
    </citation>
    <scope>NUCLEOTIDE SEQUENCE [LARGE SCALE GENOMIC DNA]</scope>
    <source>
        <strain evidence="9 10">SAORIC-696</strain>
    </source>
</reference>
<keyword evidence="3" id="KW-1003">Cell membrane</keyword>
<dbReference type="PANTHER" id="PTHR30012">
    <property type="entry name" value="GENERAL SECRETION PATHWAY PROTEIN"/>
    <property type="match status" value="1"/>
</dbReference>
<sequence length="398" mass="44895">MIEFDYIALDSFGENQEGRLEAENFLEASKILKARKWIIRSLDEAQYEVSIFTYLNPMTYFLRSRDFEVAFAQLSTLMSSGVNLSSALKTMSAISLKQAGRTLWKEVYSQVQTGKSLSESLKSHPQIKKSLFANLIKIGEETGELDHLLMTIAVGMERNRIIKSKILTALLYPMFVFIIALIAAGVAVFYLIPKLKVMIAAMGRDLHPATQALIDFADFLQRYSIHFLLLILILAITLISTYLNKNGRVFLDRMTLRVPVIGNMFRVYFSAEFARNFALLIGSGVKLTESLQHCTATIWNTYLKNVLKRARNNIINGAPLTETLSCRYAFSPLLISMVSVGEKTGSIDNLLEDQAKYHYEILDKYINQFSALISFVMILLVAGTIAFVFAAILLTYFS</sequence>
<evidence type="ECO:0000313" key="10">
    <source>
        <dbReference type="Proteomes" id="UP001214250"/>
    </source>
</evidence>
<keyword evidence="6 7" id="KW-0472">Membrane</keyword>
<dbReference type="EMBL" id="CP117811">
    <property type="protein sequence ID" value="WDE97110.1"/>
    <property type="molecule type" value="Genomic_DNA"/>
</dbReference>
<feature type="transmembrane region" description="Helical" evidence="7">
    <location>
        <begin position="166"/>
        <end position="192"/>
    </location>
</feature>
<keyword evidence="10" id="KW-1185">Reference proteome</keyword>
<dbReference type="InterPro" id="IPR003004">
    <property type="entry name" value="GspF/PilC"/>
</dbReference>